<feature type="binding site" evidence="4">
    <location>
        <position position="35"/>
    </location>
    <ligand>
        <name>AMP</name>
        <dbReference type="ChEBI" id="CHEBI:456215"/>
    </ligand>
</feature>
<feature type="binding site" evidence="4">
    <location>
        <begin position="56"/>
        <end position="58"/>
    </location>
    <ligand>
        <name>AMP</name>
        <dbReference type="ChEBI" id="CHEBI:456215"/>
    </ligand>
</feature>
<feature type="binding site" evidence="4">
    <location>
        <position position="90"/>
    </location>
    <ligand>
        <name>AMP</name>
        <dbReference type="ChEBI" id="CHEBI:456215"/>
    </ligand>
</feature>
<evidence type="ECO:0000256" key="4">
    <source>
        <dbReference type="HAMAP-Rule" id="MF_00235"/>
    </source>
</evidence>
<comment type="domain">
    <text evidence="4">Consists of three domains, a large central CORE domain and two small peripheral domains, NMPbind and LID, which undergo movements during catalysis. The LID domain closes over the site of phosphoryl transfer upon ATP binding. Assembling and dissambling the active center during each catalytic cycle provides an effective means to prevent ATP hydrolysis. Some bacteria have evolved a zinc-coordinating structure that stabilizes the LID domain.</text>
</comment>
<gene>
    <name evidence="4" type="primary">adk</name>
    <name evidence="7" type="ORF">FJY86_01380</name>
</gene>
<comment type="subcellular location">
    <subcellularLocation>
        <location evidence="4 6">Cytoplasm</location>
    </subcellularLocation>
</comment>
<comment type="similarity">
    <text evidence="4 5">Belongs to the adenylate kinase family.</text>
</comment>
<comment type="function">
    <text evidence="4">Catalyzes the reversible transfer of the terminal phosphate group between ATP and AMP. Plays an important role in cellular energy homeostasis and in adenine nucleotide metabolism.</text>
</comment>
<dbReference type="GO" id="GO:0044209">
    <property type="term" value="P:AMP salvage"/>
    <property type="evidence" value="ECO:0007669"/>
    <property type="project" value="UniProtKB-UniRule"/>
</dbReference>
<dbReference type="Proteomes" id="UP000774699">
    <property type="component" value="Unassembled WGS sequence"/>
</dbReference>
<organism evidence="7 8">
    <name type="scientific">Candidatus Iainarchaeum sp</name>
    <dbReference type="NCBI Taxonomy" id="3101447"/>
    <lineage>
        <taxon>Archaea</taxon>
        <taxon>Candidatus Iainarchaeota</taxon>
        <taxon>Candidatus Iainarchaeia</taxon>
        <taxon>Candidatus Iainarchaeales</taxon>
        <taxon>Candidatus Iainarchaeaceae</taxon>
        <taxon>Candidatus Iainarchaeum</taxon>
    </lineage>
</organism>
<feature type="binding site" evidence="4">
    <location>
        <position position="125"/>
    </location>
    <ligand>
        <name>ATP</name>
        <dbReference type="ChEBI" id="CHEBI:30616"/>
    </ligand>
</feature>
<evidence type="ECO:0000256" key="3">
    <source>
        <dbReference type="ARBA" id="ARBA00022777"/>
    </source>
</evidence>
<feature type="binding site" evidence="4">
    <location>
        <position position="157"/>
    </location>
    <ligand>
        <name>AMP</name>
        <dbReference type="ChEBI" id="CHEBI:456215"/>
    </ligand>
</feature>
<dbReference type="Gene3D" id="3.40.50.300">
    <property type="entry name" value="P-loop containing nucleotide triphosphate hydrolases"/>
    <property type="match status" value="1"/>
</dbReference>
<feature type="binding site" evidence="4">
    <location>
        <begin position="134"/>
        <end position="135"/>
    </location>
    <ligand>
        <name>ATP</name>
        <dbReference type="ChEBI" id="CHEBI:30616"/>
    </ligand>
</feature>
<dbReference type="PANTHER" id="PTHR23359">
    <property type="entry name" value="NUCLEOTIDE KINASE"/>
    <property type="match status" value="1"/>
</dbReference>
<feature type="binding site" evidence="4">
    <location>
        <position position="168"/>
    </location>
    <ligand>
        <name>AMP</name>
        <dbReference type="ChEBI" id="CHEBI:456215"/>
    </ligand>
</feature>
<evidence type="ECO:0000313" key="8">
    <source>
        <dbReference type="Proteomes" id="UP000774699"/>
    </source>
</evidence>
<dbReference type="InterPro" id="IPR000850">
    <property type="entry name" value="Adenylat/UMP-CMP_kin"/>
</dbReference>
<dbReference type="GO" id="GO:0008270">
    <property type="term" value="F:zinc ion binding"/>
    <property type="evidence" value="ECO:0007669"/>
    <property type="project" value="UniProtKB-UniRule"/>
</dbReference>
<evidence type="ECO:0000256" key="1">
    <source>
        <dbReference type="ARBA" id="ARBA00022679"/>
    </source>
</evidence>
<feature type="binding site" evidence="4">
    <location>
        <position position="147"/>
    </location>
    <ligand>
        <name>Zn(2+)</name>
        <dbReference type="ChEBI" id="CHEBI:29105"/>
        <note>structural</note>
    </ligand>
</feature>
<evidence type="ECO:0000256" key="6">
    <source>
        <dbReference type="RuleBase" id="RU003331"/>
    </source>
</evidence>
<feature type="binding site" evidence="4">
    <location>
        <position position="131"/>
    </location>
    <ligand>
        <name>Zn(2+)</name>
        <dbReference type="ChEBI" id="CHEBI:29105"/>
        <note>structural</note>
    </ligand>
</feature>
<feature type="binding site" evidence="4">
    <location>
        <position position="196"/>
    </location>
    <ligand>
        <name>ATP</name>
        <dbReference type="ChEBI" id="CHEBI:30616"/>
    </ligand>
</feature>
<comment type="subunit">
    <text evidence="4 6">Monomer.</text>
</comment>
<comment type="pathway">
    <text evidence="4">Purine metabolism; AMP biosynthesis via salvage pathway; AMP from ADP: step 1/1.</text>
</comment>
<keyword evidence="1 4" id="KW-0808">Transferase</keyword>
<comment type="caution">
    <text evidence="4">Lacks conserved residue(s) required for the propagation of feature annotation.</text>
</comment>
<sequence>MILVFIGPHGSGKGTIAQLFSRKGWVSFSMGQALREHVQRMGKYSQEVDRFLRAGKLVRNKVAYAVLHEHLSSLKKKNIIFDGFPRNVKQFRGARSILRLLKRDIDAFIFIDVPDSEVIARLKERKQCPRCQRIYGKNVSPRKKGFCNADGEKLVLRTDDNPAVIRDRFRVFYEETFPVMDEASKYYPVFRVNGVGSPTVVFKRVSRVVSLLN</sequence>
<evidence type="ECO:0000256" key="2">
    <source>
        <dbReference type="ARBA" id="ARBA00022741"/>
    </source>
</evidence>
<dbReference type="Pfam" id="PF00406">
    <property type="entry name" value="ADK"/>
    <property type="match status" value="1"/>
</dbReference>
<feature type="region of interest" description="NMP" evidence="4">
    <location>
        <begin position="29"/>
        <end position="58"/>
    </location>
</feature>
<keyword evidence="4 6" id="KW-0067">ATP-binding</keyword>
<dbReference type="GO" id="GO:0005737">
    <property type="term" value="C:cytoplasm"/>
    <property type="evidence" value="ECO:0007669"/>
    <property type="project" value="UniProtKB-SubCell"/>
</dbReference>
<keyword evidence="4" id="KW-0862">Zinc</keyword>
<dbReference type="SUPFAM" id="SSF52540">
    <property type="entry name" value="P-loop containing nucleoside triphosphate hydrolases"/>
    <property type="match status" value="1"/>
</dbReference>
<dbReference type="AlphaFoldDB" id="A0A8T4C6Q1"/>
<feature type="binding site" evidence="4">
    <location>
        <position position="128"/>
    </location>
    <ligand>
        <name>Zn(2+)</name>
        <dbReference type="ChEBI" id="CHEBI:29105"/>
        <note>structural</note>
    </ligand>
</feature>
<dbReference type="GO" id="GO:0005524">
    <property type="term" value="F:ATP binding"/>
    <property type="evidence" value="ECO:0007669"/>
    <property type="project" value="UniProtKB-UniRule"/>
</dbReference>
<dbReference type="EMBL" id="VGJJ01000005">
    <property type="protein sequence ID" value="MBM3281977.1"/>
    <property type="molecule type" value="Genomic_DNA"/>
</dbReference>
<dbReference type="HAMAP" id="MF_00235">
    <property type="entry name" value="Adenylate_kinase_Adk"/>
    <property type="match status" value="1"/>
</dbReference>
<dbReference type="CDD" id="cd01428">
    <property type="entry name" value="ADK"/>
    <property type="match status" value="1"/>
</dbReference>
<dbReference type="InterPro" id="IPR033690">
    <property type="entry name" value="Adenylat_kinase_CS"/>
</dbReference>
<keyword evidence="4" id="KW-0479">Metal-binding</keyword>
<reference evidence="7" key="1">
    <citation type="submission" date="2019-03" db="EMBL/GenBank/DDBJ databases">
        <title>Lake Tanganyika Metagenome-Assembled Genomes (MAGs).</title>
        <authorList>
            <person name="Tran P."/>
        </authorList>
    </citation>
    <scope>NUCLEOTIDE SEQUENCE</scope>
    <source>
        <strain evidence="7">M_DeepCast_50m_m2_156</strain>
    </source>
</reference>
<dbReference type="EC" id="2.7.4.3" evidence="4 6"/>
<keyword evidence="4" id="KW-0545">Nucleotide biosynthesis</keyword>
<keyword evidence="4" id="KW-0963">Cytoplasm</keyword>
<protein>
    <recommendedName>
        <fullName evidence="4 6">Adenylate kinase</fullName>
        <shortName evidence="4">AK</shortName>
        <ecNumber evidence="4 6">2.7.4.3</ecNumber>
    </recommendedName>
    <alternativeName>
        <fullName evidence="4">ATP-AMP transphosphorylase</fullName>
    </alternativeName>
    <alternativeName>
        <fullName evidence="4">ATP:AMP phosphotransferase</fullName>
    </alternativeName>
    <alternativeName>
        <fullName evidence="4">Adenylate monophosphate kinase</fullName>
    </alternativeName>
</protein>
<name>A0A8T4C6Q1_9ARCH</name>
<feature type="binding site" evidence="4">
    <location>
        <begin position="10"/>
        <end position="15"/>
    </location>
    <ligand>
        <name>ATP</name>
        <dbReference type="ChEBI" id="CHEBI:30616"/>
    </ligand>
</feature>
<dbReference type="GO" id="GO:0004017">
    <property type="term" value="F:AMP kinase activity"/>
    <property type="evidence" value="ECO:0007669"/>
    <property type="project" value="UniProtKB-UniRule"/>
</dbReference>
<proteinExistence type="inferred from homology"/>
<dbReference type="InterPro" id="IPR027417">
    <property type="entry name" value="P-loop_NTPase"/>
</dbReference>
<comment type="caution">
    <text evidence="7">The sequence shown here is derived from an EMBL/GenBank/DDBJ whole genome shotgun (WGS) entry which is preliminary data.</text>
</comment>
<accession>A0A8T4C6Q1</accession>
<dbReference type="PRINTS" id="PR00094">
    <property type="entry name" value="ADENYLTKNASE"/>
</dbReference>
<keyword evidence="3 4" id="KW-0418">Kinase</keyword>
<evidence type="ECO:0000256" key="5">
    <source>
        <dbReference type="RuleBase" id="RU003330"/>
    </source>
</evidence>
<dbReference type="PROSITE" id="PS00113">
    <property type="entry name" value="ADENYLATE_KINASE"/>
    <property type="match status" value="1"/>
</dbReference>
<feature type="binding site" evidence="4">
    <location>
        <begin position="83"/>
        <end position="86"/>
    </location>
    <ligand>
        <name>AMP</name>
        <dbReference type="ChEBI" id="CHEBI:456215"/>
    </ligand>
</feature>
<evidence type="ECO:0000313" key="7">
    <source>
        <dbReference type="EMBL" id="MBM3281977.1"/>
    </source>
</evidence>
<comment type="catalytic activity">
    <reaction evidence="4 6">
        <text>AMP + ATP = 2 ADP</text>
        <dbReference type="Rhea" id="RHEA:12973"/>
        <dbReference type="ChEBI" id="CHEBI:30616"/>
        <dbReference type="ChEBI" id="CHEBI:456215"/>
        <dbReference type="ChEBI" id="CHEBI:456216"/>
        <dbReference type="EC" id="2.7.4.3"/>
    </reaction>
</comment>
<keyword evidence="2 4" id="KW-0547">Nucleotide-binding</keyword>
<feature type="binding site" evidence="4">
    <location>
        <position position="150"/>
    </location>
    <ligand>
        <name>Zn(2+)</name>
        <dbReference type="ChEBI" id="CHEBI:29105"/>
        <note>structural</note>
    </ligand>
</feature>